<name>A0A0K2V6Z8_LEPSM</name>
<accession>A0A0K2V6Z8</accession>
<evidence type="ECO:0000313" key="1">
    <source>
        <dbReference type="EMBL" id="CDW46254.1"/>
    </source>
</evidence>
<reference evidence="1" key="1">
    <citation type="submission" date="2014-05" db="EMBL/GenBank/DDBJ databases">
        <authorList>
            <person name="Chronopoulou M."/>
        </authorList>
    </citation>
    <scope>NUCLEOTIDE SEQUENCE</scope>
    <source>
        <tissue evidence="1">Whole organism</tissue>
    </source>
</reference>
<organism evidence="1">
    <name type="scientific">Lepeophtheirus salmonis</name>
    <name type="common">Salmon louse</name>
    <name type="synonym">Caligus salmonis</name>
    <dbReference type="NCBI Taxonomy" id="72036"/>
    <lineage>
        <taxon>Eukaryota</taxon>
        <taxon>Metazoa</taxon>
        <taxon>Ecdysozoa</taxon>
        <taxon>Arthropoda</taxon>
        <taxon>Crustacea</taxon>
        <taxon>Multicrustacea</taxon>
        <taxon>Hexanauplia</taxon>
        <taxon>Copepoda</taxon>
        <taxon>Siphonostomatoida</taxon>
        <taxon>Caligidae</taxon>
        <taxon>Lepeophtheirus</taxon>
    </lineage>
</organism>
<sequence>MYGRISKGIH</sequence>
<dbReference type="EMBL" id="HACA01028893">
    <property type="protein sequence ID" value="CDW46254.1"/>
    <property type="molecule type" value="Transcribed_RNA"/>
</dbReference>
<protein>
    <submittedName>
        <fullName evidence="1">Uncharacterized protein</fullName>
    </submittedName>
</protein>
<proteinExistence type="predicted"/>